<name>A0A8J4E4Q7_9ACTN</name>
<sequence length="85" mass="9113">MKGENLPVSPAANTMLNRALQRAVYLHAKQSYLNYHIALTLGWPIAIGVIEAAAATWSRTASTSPAARWSLPGAEAVRLARRAGD</sequence>
<evidence type="ECO:0000313" key="1">
    <source>
        <dbReference type="EMBL" id="GIJ62200.1"/>
    </source>
</evidence>
<gene>
    <name evidence="1" type="ORF">Vau01_097160</name>
</gene>
<keyword evidence="2" id="KW-1185">Reference proteome</keyword>
<proteinExistence type="predicted"/>
<dbReference type="AlphaFoldDB" id="A0A8J4E4Q7"/>
<dbReference type="RefSeq" id="WP_204007705.1">
    <property type="nucleotide sequence ID" value="NZ_BOPG01000076.1"/>
</dbReference>
<comment type="caution">
    <text evidence="1">The sequence shown here is derived from an EMBL/GenBank/DDBJ whole genome shotgun (WGS) entry which is preliminary data.</text>
</comment>
<organism evidence="1 2">
    <name type="scientific">Virgisporangium aurantiacum</name>
    <dbReference type="NCBI Taxonomy" id="175570"/>
    <lineage>
        <taxon>Bacteria</taxon>
        <taxon>Bacillati</taxon>
        <taxon>Actinomycetota</taxon>
        <taxon>Actinomycetes</taxon>
        <taxon>Micromonosporales</taxon>
        <taxon>Micromonosporaceae</taxon>
        <taxon>Virgisporangium</taxon>
    </lineage>
</organism>
<dbReference type="Proteomes" id="UP000612585">
    <property type="component" value="Unassembled WGS sequence"/>
</dbReference>
<evidence type="ECO:0000313" key="2">
    <source>
        <dbReference type="Proteomes" id="UP000612585"/>
    </source>
</evidence>
<dbReference type="EMBL" id="BOPG01000076">
    <property type="protein sequence ID" value="GIJ62200.1"/>
    <property type="molecule type" value="Genomic_DNA"/>
</dbReference>
<accession>A0A8J4E4Q7</accession>
<protein>
    <submittedName>
        <fullName evidence="1">Uncharacterized protein</fullName>
    </submittedName>
</protein>
<reference evidence="1" key="1">
    <citation type="submission" date="2021-01" db="EMBL/GenBank/DDBJ databases">
        <title>Whole genome shotgun sequence of Virgisporangium aurantiacum NBRC 16421.</title>
        <authorList>
            <person name="Komaki H."/>
            <person name="Tamura T."/>
        </authorList>
    </citation>
    <scope>NUCLEOTIDE SEQUENCE</scope>
    <source>
        <strain evidence="1">NBRC 16421</strain>
    </source>
</reference>